<evidence type="ECO:0000259" key="7">
    <source>
        <dbReference type="PROSITE" id="PS50093"/>
    </source>
</evidence>
<dbReference type="CDD" id="cd00146">
    <property type="entry name" value="PKD"/>
    <property type="match status" value="10"/>
</dbReference>
<dbReference type="GO" id="GO:0006816">
    <property type="term" value="P:calcium ion transport"/>
    <property type="evidence" value="ECO:0007669"/>
    <property type="project" value="TreeGrafter"/>
</dbReference>
<feature type="domain" description="PKD" evidence="7">
    <location>
        <begin position="112"/>
        <end position="181"/>
    </location>
</feature>
<feature type="domain" description="PKD" evidence="7">
    <location>
        <begin position="1147"/>
        <end position="1194"/>
    </location>
</feature>
<dbReference type="GO" id="GO:0005261">
    <property type="term" value="F:monoatomic cation channel activity"/>
    <property type="evidence" value="ECO:0007669"/>
    <property type="project" value="TreeGrafter"/>
</dbReference>
<accession>A0A2W2BCQ3</accession>
<feature type="domain" description="PKD" evidence="7">
    <location>
        <begin position="560"/>
        <end position="600"/>
    </location>
</feature>
<dbReference type="InterPro" id="IPR026341">
    <property type="entry name" value="T9SS_type_B"/>
</dbReference>
<dbReference type="InterPro" id="IPR035986">
    <property type="entry name" value="PKD_dom_sf"/>
</dbReference>
<feature type="domain" description="PKD" evidence="7">
    <location>
        <begin position="974"/>
        <end position="1029"/>
    </location>
</feature>
<dbReference type="Pfam" id="PF13585">
    <property type="entry name" value="CHU_C"/>
    <property type="match status" value="1"/>
</dbReference>
<name>A0A2W2BCQ3_9BACT</name>
<dbReference type="SMART" id="SM00089">
    <property type="entry name" value="PKD"/>
    <property type="match status" value="13"/>
</dbReference>
<dbReference type="PANTHER" id="PTHR46730:SF4">
    <property type="entry name" value="POLYCYSTIC KIDNEY DISEASE PROTEIN 1-LIKE 1"/>
    <property type="match status" value="1"/>
</dbReference>
<reference evidence="8 9" key="1">
    <citation type="submission" date="2018-06" db="EMBL/GenBank/DDBJ databases">
        <title>Mucibacter soli gen. nov., sp. nov., a new member of the family Chitinophagaceae producing mucin.</title>
        <authorList>
            <person name="Kim M.-K."/>
            <person name="Park S."/>
            <person name="Kim T.-S."/>
            <person name="Joung Y."/>
            <person name="Han J.-H."/>
            <person name="Kim S.B."/>
        </authorList>
    </citation>
    <scope>NUCLEOTIDE SEQUENCE [LARGE SCALE GENOMIC DNA]</scope>
    <source>
        <strain evidence="8 9">R1-15</strain>
    </source>
</reference>
<feature type="domain" description="PKD" evidence="7">
    <location>
        <begin position="869"/>
        <end position="950"/>
    </location>
</feature>
<keyword evidence="3" id="KW-0677">Repeat</keyword>
<dbReference type="InterPro" id="IPR000601">
    <property type="entry name" value="PKD_dom"/>
</dbReference>
<dbReference type="Gene3D" id="2.60.40.10">
    <property type="entry name" value="Immunoglobulins"/>
    <property type="match status" value="14"/>
</dbReference>
<keyword evidence="2" id="KW-0812">Transmembrane</keyword>
<keyword evidence="4" id="KW-1133">Transmembrane helix</keyword>
<dbReference type="Proteomes" id="UP000248745">
    <property type="component" value="Unassembled WGS sequence"/>
</dbReference>
<dbReference type="SUPFAM" id="SSF49299">
    <property type="entry name" value="PKD domain"/>
    <property type="match status" value="13"/>
</dbReference>
<dbReference type="Pfam" id="PF18911">
    <property type="entry name" value="PKD_4"/>
    <property type="match status" value="12"/>
</dbReference>
<dbReference type="GO" id="GO:0005886">
    <property type="term" value="C:plasma membrane"/>
    <property type="evidence" value="ECO:0007669"/>
    <property type="project" value="TreeGrafter"/>
</dbReference>
<evidence type="ECO:0000313" key="8">
    <source>
        <dbReference type="EMBL" id="PZF74009.1"/>
    </source>
</evidence>
<keyword evidence="5" id="KW-0472">Membrane</keyword>
<proteinExistence type="predicted"/>
<dbReference type="NCBIfam" id="TIGR04131">
    <property type="entry name" value="Bac_Flav_CTERM"/>
    <property type="match status" value="1"/>
</dbReference>
<evidence type="ECO:0000313" key="9">
    <source>
        <dbReference type="Proteomes" id="UP000248745"/>
    </source>
</evidence>
<evidence type="ECO:0000256" key="4">
    <source>
        <dbReference type="ARBA" id="ARBA00022989"/>
    </source>
</evidence>
<feature type="chain" id="PRO_5016105099" description="PKD domain-containing protein" evidence="6">
    <location>
        <begin position="28"/>
        <end position="1524"/>
    </location>
</feature>
<feature type="domain" description="PKD" evidence="7">
    <location>
        <begin position="198"/>
        <end position="283"/>
    </location>
</feature>
<protein>
    <recommendedName>
        <fullName evidence="7">PKD domain-containing protein</fullName>
    </recommendedName>
</protein>
<feature type="domain" description="PKD" evidence="7">
    <location>
        <begin position="28"/>
        <end position="113"/>
    </location>
</feature>
<feature type="domain" description="PKD" evidence="7">
    <location>
        <begin position="300"/>
        <end position="356"/>
    </location>
</feature>
<gene>
    <name evidence="8" type="ORF">DN068_05290</name>
</gene>
<feature type="domain" description="PKD" evidence="7">
    <location>
        <begin position="807"/>
        <end position="853"/>
    </location>
</feature>
<evidence type="ECO:0000256" key="2">
    <source>
        <dbReference type="ARBA" id="ARBA00022692"/>
    </source>
</evidence>
<feature type="domain" description="PKD" evidence="7">
    <location>
        <begin position="1063"/>
        <end position="1105"/>
    </location>
</feature>
<comment type="subcellular location">
    <subcellularLocation>
        <location evidence="1">Membrane</location>
        <topology evidence="1">Multi-pass membrane protein</topology>
    </subcellularLocation>
</comment>
<dbReference type="OrthoDB" id="7794186at2"/>
<keyword evidence="9" id="KW-1185">Reference proteome</keyword>
<evidence type="ECO:0000256" key="5">
    <source>
        <dbReference type="ARBA" id="ARBA00023136"/>
    </source>
</evidence>
<sequence>MIPMNIFTRKLLLVTLAVFFCCLSAWGQTANFTANNVTGCAPLVVQFTSTSTGTNASTTYNWNLGNSVTSVLQNPSTTYSTAGTYTVTLTVSNGGSSNTKTITNYITVKPSPAVNFTASPLAACPGSTIQFTNTSALNATGNGTFLWNFGDGQTSNLENPSHYFPNPGFYNITLQVTNSAGCTKTKVDSGYIHIYDPPTVDFTGNTNLCNPPAATTITATATGANPYTYSWTYGDGGSGSGNPTTHTYTTNGNYDVKVIVTDGHGCKDTVSKTAFMHVSTVQASFTGPTSICVKDTAHFTNTSNPLSGTAYWDFGDGTTSTNLDGNHAYTTAGTYTVKMIAYSGSCTDSITHTITVRPSPTPNFTFAPQLACPAPATISFTNTSGGGNGYTWSFGDGGSSTATSPTHTYTNNYVFPVTLIVSSSFGCKDSVTKDVGIYDLFVDIYASKTSGCAPLPVDFKPFPKTHTVPPLYNSTTTYPGTAVSYTWDFGDGTGTSTQTMPSHTYQSPGVYLVKVTVVTANGCTHTDSMAIEAGPHPTANFTATPTTTCLHDPVHFTNLSQNATSFEWVFGDGGVSTLPSLDYPFSLPGIWDVKLYAYNNGCADSLVMPALITALAPKAMPAMLYSCDTALAVNFADNSLGDSTWIWKFGDGTSSTVKNPSHVYPALGTYTGQLITHNTTTGCSDTAQFTVTLINPQPDFKALDTAICKDDTAFFQALNVQDMGGFGWTVTPTATFLDTLPNFKYKYQDTGIYKITLIAKDAHSCVHTVTKTAYMHVSKPYVNFGATPPVGCTPMIAQFKDSTRDIAGTYFTNWIWSFGDNTSATLTTSGNTNHTYYNAGAYDIKLTVTDNVGCTDSFTRLAYIEARHPHASFTASKTGPCIGEIISFYNNSTSPTTLSSSWDFGDNTTSNATNPTHAYASTGVFTVRLIVTDPTGCKDTFTRTNYISITKPHAAFSMSDSLAICPPLNVQFTNNSTNAIAFNWDFGNGGSSQVANPANFFNNSGQYTVMLVAIDGQGCRDTARDSVRVLGYAGALTYTPLTGCMPLTVQFTASIANVPSLIWDFSDGVTASATGTTATHTYTTMGAFVPKLIISDGNGCLTSSTGLDTIKVDGVIANFTYQHPACVHSPVTLQDSSYSPFSAINGWMWAFNDGQTGGGQTTMHTYDTVGTYPVTLIAINSQGCRDTIEKNVTVIGLPTISAGLDTVICVGDAATLQPDGGVSYTWESSPTLSCTNCTNPQANPTTPTSYIVIGTGSNGCKNTDTVMVSLKTKTVAATGPDGEICNGAFYMLQAIGGQRYQWSPAASLDNSTSKTPKASPTTNTKYMLISWEGSCIPDTDYVNIVVHPKPIVDAGSDQQIVAGNTAVLHGNGSGIRQYVWSPEETLSCDSCANPTASPKLTTTYTLLGYTDFGCVDSDVVTIHILCDQSQVFVPNSFTPNGDGHNDYFYPRGKGLDKVKSFRVFNRWGEMVYERTSFDLNDKTTGWDGTFKGQQLHADVFVYMIEGVCDNGESISWKGDVTLIR</sequence>
<evidence type="ECO:0000256" key="6">
    <source>
        <dbReference type="SAM" id="SignalP"/>
    </source>
</evidence>
<feature type="domain" description="PKD" evidence="7">
    <location>
        <begin position="384"/>
        <end position="437"/>
    </location>
</feature>
<evidence type="ECO:0000256" key="1">
    <source>
        <dbReference type="ARBA" id="ARBA00004141"/>
    </source>
</evidence>
<organism evidence="8 9">
    <name type="scientific">Taibaiella soli</name>
    <dbReference type="NCBI Taxonomy" id="1649169"/>
    <lineage>
        <taxon>Bacteria</taxon>
        <taxon>Pseudomonadati</taxon>
        <taxon>Bacteroidota</taxon>
        <taxon>Chitinophagia</taxon>
        <taxon>Chitinophagales</taxon>
        <taxon>Chitinophagaceae</taxon>
        <taxon>Taibaiella</taxon>
    </lineage>
</organism>
<keyword evidence="6" id="KW-0732">Signal</keyword>
<evidence type="ECO:0000256" key="3">
    <source>
        <dbReference type="ARBA" id="ARBA00022737"/>
    </source>
</evidence>
<dbReference type="PROSITE" id="PS50093">
    <property type="entry name" value="PKD"/>
    <property type="match status" value="13"/>
</dbReference>
<dbReference type="InterPro" id="IPR013783">
    <property type="entry name" value="Ig-like_fold"/>
</dbReference>
<comment type="caution">
    <text evidence="8">The sequence shown here is derived from an EMBL/GenBank/DDBJ whole genome shotgun (WGS) entry which is preliminary data.</text>
</comment>
<feature type="domain" description="PKD" evidence="7">
    <location>
        <begin position="480"/>
        <end position="533"/>
    </location>
</feature>
<feature type="signal peptide" evidence="6">
    <location>
        <begin position="1"/>
        <end position="27"/>
    </location>
</feature>
<feature type="domain" description="PKD" evidence="7">
    <location>
        <begin position="642"/>
        <end position="692"/>
    </location>
</feature>
<dbReference type="InterPro" id="IPR022409">
    <property type="entry name" value="PKD/Chitinase_dom"/>
</dbReference>
<dbReference type="EMBL" id="QKTW01000008">
    <property type="protein sequence ID" value="PZF74009.1"/>
    <property type="molecule type" value="Genomic_DNA"/>
</dbReference>
<dbReference type="PANTHER" id="PTHR46730">
    <property type="entry name" value="POLYCYSTIN-1"/>
    <property type="match status" value="1"/>
</dbReference>